<dbReference type="OrthoDB" id="3225323at2"/>
<accession>A0A3N4GPJ3</accession>
<dbReference type="EMBL" id="RKMH01000004">
    <property type="protein sequence ID" value="RPA64823.1"/>
    <property type="molecule type" value="Genomic_DNA"/>
</dbReference>
<dbReference type="InterPro" id="IPR053143">
    <property type="entry name" value="Arylsulfate_ST"/>
</dbReference>
<comment type="caution">
    <text evidence="1">The sequence shown here is derived from an EMBL/GenBank/DDBJ whole genome shotgun (WGS) entry which is preliminary data.</text>
</comment>
<protein>
    <recommendedName>
        <fullName evidence="3">ArsR family transcriptional regulator</fullName>
    </recommendedName>
</protein>
<proteinExistence type="predicted"/>
<dbReference type="SUPFAM" id="SSF82171">
    <property type="entry name" value="DPP6 N-terminal domain-like"/>
    <property type="match status" value="1"/>
</dbReference>
<dbReference type="PANTHER" id="PTHR35340">
    <property type="entry name" value="PQQ ENZYME REPEAT PROTEIN-RELATED"/>
    <property type="match status" value="1"/>
</dbReference>
<dbReference type="InterPro" id="IPR039535">
    <property type="entry name" value="ASST-like"/>
</dbReference>
<evidence type="ECO:0000313" key="2">
    <source>
        <dbReference type="Proteomes" id="UP000267536"/>
    </source>
</evidence>
<dbReference type="PANTHER" id="PTHR35340:SF5">
    <property type="entry name" value="ASST-DOMAIN-CONTAINING PROTEIN"/>
    <property type="match status" value="1"/>
</dbReference>
<keyword evidence="2" id="KW-1185">Reference proteome</keyword>
<sequence length="403" mass="43405">MVGGRVLRVTENVVVRLWLSILLSALVGFGVMLAPTASAAPPATNGFTVTLDRNPGLGGVILLAPADLLNNPAVPRAIRAAGSHDPVTLQVRARNGSLLHQWVIPQGQEAGNFQIQTYRGQRVYTWWQGANGVGHGDGTYFVADRNFHVLQQLRTPAGTSGDLHEFRILPDGRRAAVTSYARTTAVVNRARVPVVDSHFYIIDIGSGRTEFSWDALSHVPVTATTTPLPLPGQGLDYFHINSIFPDGKGNYLVSSRNTSALYLVDGTTGAVRAVIGGNRSTLRVADNATFRNQHDAELLPDGTIRLFDNNSSLPGTGGPSSILTIRPDWKKGTVGLVSRWTHPDRLTAWAMGNAETLADGSVFGGWGTTGHVSSFDRTGHLIYDATLSGMLTTYRAFWYPQGL</sequence>
<reference evidence="1 2" key="1">
    <citation type="submission" date="2018-11" db="EMBL/GenBank/DDBJ databases">
        <title>Draft genome sequence of Gordonia sp. RS15-1S isolated from rice stems.</title>
        <authorList>
            <person name="Muangham S."/>
        </authorList>
    </citation>
    <scope>NUCLEOTIDE SEQUENCE [LARGE SCALE GENOMIC DNA]</scope>
    <source>
        <strain evidence="1 2">RS15-1S</strain>
    </source>
</reference>
<gene>
    <name evidence="1" type="ORF">EF294_06865</name>
</gene>
<dbReference type="Proteomes" id="UP000267536">
    <property type="component" value="Unassembled WGS sequence"/>
</dbReference>
<evidence type="ECO:0008006" key="3">
    <source>
        <dbReference type="Google" id="ProtNLM"/>
    </source>
</evidence>
<name>A0A3N4GPJ3_9ACTN</name>
<evidence type="ECO:0000313" key="1">
    <source>
        <dbReference type="EMBL" id="RPA64823.1"/>
    </source>
</evidence>
<dbReference type="AlphaFoldDB" id="A0A3N4GPJ3"/>
<organism evidence="1 2">
    <name type="scientific">Gordonia oryzae</name>
    <dbReference type="NCBI Taxonomy" id="2487349"/>
    <lineage>
        <taxon>Bacteria</taxon>
        <taxon>Bacillati</taxon>
        <taxon>Actinomycetota</taxon>
        <taxon>Actinomycetes</taxon>
        <taxon>Mycobacteriales</taxon>
        <taxon>Gordoniaceae</taxon>
        <taxon>Gordonia</taxon>
    </lineage>
</organism>
<dbReference type="Pfam" id="PF14269">
    <property type="entry name" value="Arylsulfotran_2"/>
    <property type="match status" value="1"/>
</dbReference>